<protein>
    <submittedName>
        <fullName evidence="6">MFS transporter</fullName>
    </submittedName>
</protein>
<dbReference type="PROSITE" id="PS50850">
    <property type="entry name" value="MFS"/>
    <property type="match status" value="1"/>
</dbReference>
<dbReference type="SUPFAM" id="SSF103473">
    <property type="entry name" value="MFS general substrate transporter"/>
    <property type="match status" value="1"/>
</dbReference>
<dbReference type="CDD" id="cd17324">
    <property type="entry name" value="MFS_NepI_like"/>
    <property type="match status" value="1"/>
</dbReference>
<accession>A0A2P7B5S3</accession>
<feature type="transmembrane region" description="Helical" evidence="4">
    <location>
        <begin position="122"/>
        <end position="143"/>
    </location>
</feature>
<organism evidence="6 7">
    <name type="scientific">Phyllobacterium sophorae</name>
    <dbReference type="NCBI Taxonomy" id="1520277"/>
    <lineage>
        <taxon>Bacteria</taxon>
        <taxon>Pseudomonadati</taxon>
        <taxon>Pseudomonadota</taxon>
        <taxon>Alphaproteobacteria</taxon>
        <taxon>Hyphomicrobiales</taxon>
        <taxon>Phyllobacteriaceae</taxon>
        <taxon>Phyllobacterium</taxon>
    </lineage>
</organism>
<feature type="domain" description="Major facilitator superfamily (MFS) profile" evidence="5">
    <location>
        <begin position="32"/>
        <end position="412"/>
    </location>
</feature>
<evidence type="ECO:0000259" key="5">
    <source>
        <dbReference type="PROSITE" id="PS50850"/>
    </source>
</evidence>
<feature type="transmembrane region" description="Helical" evidence="4">
    <location>
        <begin position="63"/>
        <end position="86"/>
    </location>
</feature>
<keyword evidence="7" id="KW-1185">Reference proteome</keyword>
<dbReference type="InterPro" id="IPR011701">
    <property type="entry name" value="MFS"/>
</dbReference>
<comment type="caution">
    <text evidence="6">The sequence shown here is derived from an EMBL/GenBank/DDBJ whole genome shotgun (WGS) entry which is preliminary data.</text>
</comment>
<feature type="transmembrane region" description="Helical" evidence="4">
    <location>
        <begin position="362"/>
        <end position="382"/>
    </location>
</feature>
<evidence type="ECO:0000256" key="1">
    <source>
        <dbReference type="ARBA" id="ARBA00022692"/>
    </source>
</evidence>
<feature type="transmembrane region" description="Helical" evidence="4">
    <location>
        <begin position="238"/>
        <end position="259"/>
    </location>
</feature>
<dbReference type="Gene3D" id="1.20.1250.20">
    <property type="entry name" value="MFS general substrate transporter like domains"/>
    <property type="match status" value="1"/>
</dbReference>
<proteinExistence type="predicted"/>
<dbReference type="OrthoDB" id="9815356at2"/>
<dbReference type="InterPro" id="IPR020846">
    <property type="entry name" value="MFS_dom"/>
</dbReference>
<keyword evidence="2 4" id="KW-1133">Transmembrane helix</keyword>
<dbReference type="Proteomes" id="UP000241764">
    <property type="component" value="Unassembled WGS sequence"/>
</dbReference>
<gene>
    <name evidence="6" type="ORF">CU103_21035</name>
</gene>
<evidence type="ECO:0000256" key="3">
    <source>
        <dbReference type="ARBA" id="ARBA00023136"/>
    </source>
</evidence>
<feature type="transmembrane region" description="Helical" evidence="4">
    <location>
        <begin position="321"/>
        <end position="341"/>
    </location>
</feature>
<dbReference type="Pfam" id="PF07690">
    <property type="entry name" value="MFS_1"/>
    <property type="match status" value="2"/>
</dbReference>
<feature type="transmembrane region" description="Helical" evidence="4">
    <location>
        <begin position="271"/>
        <end position="289"/>
    </location>
</feature>
<keyword evidence="1 4" id="KW-0812">Transmembrane</keyword>
<dbReference type="EMBL" id="PGGM01000011">
    <property type="protein sequence ID" value="PSH61815.1"/>
    <property type="molecule type" value="Genomic_DNA"/>
</dbReference>
<feature type="transmembrane region" description="Helical" evidence="4">
    <location>
        <begin position="388"/>
        <end position="407"/>
    </location>
</feature>
<keyword evidence="3 4" id="KW-0472">Membrane</keyword>
<dbReference type="InterPro" id="IPR036259">
    <property type="entry name" value="MFS_trans_sf"/>
</dbReference>
<dbReference type="PANTHER" id="PTHR42910:SF1">
    <property type="entry name" value="MAJOR FACILITATOR SUPERFAMILY (MFS) PROFILE DOMAIN-CONTAINING PROTEIN"/>
    <property type="match status" value="1"/>
</dbReference>
<evidence type="ECO:0000256" key="4">
    <source>
        <dbReference type="SAM" id="Phobius"/>
    </source>
</evidence>
<evidence type="ECO:0000313" key="6">
    <source>
        <dbReference type="EMBL" id="PSH61815.1"/>
    </source>
</evidence>
<evidence type="ECO:0000256" key="2">
    <source>
        <dbReference type="ARBA" id="ARBA00022989"/>
    </source>
</evidence>
<feature type="transmembrane region" description="Helical" evidence="4">
    <location>
        <begin position="98"/>
        <end position="116"/>
    </location>
</feature>
<feature type="transmembrane region" description="Helical" evidence="4">
    <location>
        <begin position="31"/>
        <end position="51"/>
    </location>
</feature>
<feature type="transmembrane region" description="Helical" evidence="4">
    <location>
        <begin position="155"/>
        <end position="173"/>
    </location>
</feature>
<dbReference type="GO" id="GO:0022857">
    <property type="term" value="F:transmembrane transporter activity"/>
    <property type="evidence" value="ECO:0007669"/>
    <property type="project" value="InterPro"/>
</dbReference>
<feature type="transmembrane region" description="Helical" evidence="4">
    <location>
        <begin position="185"/>
        <end position="205"/>
    </location>
</feature>
<reference evidence="7" key="1">
    <citation type="submission" date="2017-11" db="EMBL/GenBank/DDBJ databases">
        <authorList>
            <person name="Kuznetsova I."/>
            <person name="Sazanova A."/>
            <person name="Chirak E."/>
            <person name="Safronova V."/>
            <person name="Willems A."/>
        </authorList>
    </citation>
    <scope>NUCLEOTIDE SEQUENCE [LARGE SCALE GENOMIC DNA]</scope>
    <source>
        <strain evidence="7">CCBAU 03422</strain>
    </source>
</reference>
<dbReference type="PANTHER" id="PTHR42910">
    <property type="entry name" value="TRANSPORTER SCO4007-RELATED"/>
    <property type="match status" value="1"/>
</dbReference>
<feature type="transmembrane region" description="Helical" evidence="4">
    <location>
        <begin position="296"/>
        <end position="315"/>
    </location>
</feature>
<sequence length="413" mass="43499">MGTTTTVNERFQNQADDAQSQLQLAPCLPKWLVLIFAVTCGISVANIYYAQPLLDTMAADFSISLPAIGFVITLTQIGYATGLLFIVPLGDLVDRRKLIIAQILLSAAALAVVAIAPSAAILFAGMLAVGLLAVVVQVLVAFTATLAPPQERGRAVGLVTSGVVIGILSARFVSGMLADLGGWRAVYVTSALLMIVLGALISRVLPRHVPMVGTESYGTILKSVLVLFIRERHLRERAVLAFLIFASFSTLWTAMVLPLRAAPFGLSHTEIGLFGLAGLAGALAASSAGRLADCGLAHWTTGLSLALLTLSWLPIGFLPQSLFAFTTGVILLDFAVQAVHVTNQSLIFAGHPEARSRLVGGYMVFYSAGSALGAIFSTTLYANFGWTGVSILGATFSLAALLFWLFTRVGISS</sequence>
<evidence type="ECO:0000313" key="7">
    <source>
        <dbReference type="Proteomes" id="UP000241764"/>
    </source>
</evidence>
<name>A0A2P7B5S3_9HYPH</name>
<dbReference type="RefSeq" id="WP_106665989.1">
    <property type="nucleotide sequence ID" value="NZ_PGGM01000011.1"/>
</dbReference>
<dbReference type="AlphaFoldDB" id="A0A2P7B5S3"/>